<dbReference type="AlphaFoldDB" id="A0AAD8J865"/>
<dbReference type="Proteomes" id="UP001237642">
    <property type="component" value="Unassembled WGS sequence"/>
</dbReference>
<proteinExistence type="predicted"/>
<dbReference type="PANTHER" id="PTHR13763:SF9">
    <property type="entry name" value="BRCA1-ASSOCIATED RING DOMAIN PROTEIN 1"/>
    <property type="match status" value="1"/>
</dbReference>
<keyword evidence="8" id="KW-0539">Nucleus</keyword>
<gene>
    <name evidence="10" type="ORF">POM88_007779</name>
</gene>
<protein>
    <recommendedName>
        <fullName evidence="9">BRCT domain-containing protein</fullName>
    </recommendedName>
</protein>
<dbReference type="GO" id="GO:0005634">
    <property type="term" value="C:nucleus"/>
    <property type="evidence" value="ECO:0007669"/>
    <property type="project" value="UniProtKB-SubCell"/>
</dbReference>
<organism evidence="10 11">
    <name type="scientific">Heracleum sosnowskyi</name>
    <dbReference type="NCBI Taxonomy" id="360622"/>
    <lineage>
        <taxon>Eukaryota</taxon>
        <taxon>Viridiplantae</taxon>
        <taxon>Streptophyta</taxon>
        <taxon>Embryophyta</taxon>
        <taxon>Tracheophyta</taxon>
        <taxon>Spermatophyta</taxon>
        <taxon>Magnoliopsida</taxon>
        <taxon>eudicotyledons</taxon>
        <taxon>Gunneridae</taxon>
        <taxon>Pentapetalae</taxon>
        <taxon>asterids</taxon>
        <taxon>campanulids</taxon>
        <taxon>Apiales</taxon>
        <taxon>Apiaceae</taxon>
        <taxon>Apioideae</taxon>
        <taxon>apioid superclade</taxon>
        <taxon>Tordylieae</taxon>
        <taxon>Tordyliinae</taxon>
        <taxon>Heracleum</taxon>
    </lineage>
</organism>
<evidence type="ECO:0000256" key="6">
    <source>
        <dbReference type="ARBA" id="ARBA00022833"/>
    </source>
</evidence>
<keyword evidence="3" id="KW-0677">Repeat</keyword>
<keyword evidence="2" id="KW-0479">Metal-binding</keyword>
<dbReference type="FunFam" id="3.40.50.10190:FF:000006">
    <property type="entry name" value="Breast cancer type 1 susceptibility protein homolog"/>
    <property type="match status" value="1"/>
</dbReference>
<dbReference type="PROSITE" id="PS50172">
    <property type="entry name" value="BRCT"/>
    <property type="match status" value="1"/>
</dbReference>
<accession>A0AAD8J865</accession>
<dbReference type="EMBL" id="JAUIZM010000002">
    <property type="protein sequence ID" value="KAK1397916.1"/>
    <property type="molecule type" value="Genomic_DNA"/>
</dbReference>
<keyword evidence="11" id="KW-1185">Reference proteome</keyword>
<dbReference type="GO" id="GO:0000724">
    <property type="term" value="P:double-strand break repair via homologous recombination"/>
    <property type="evidence" value="ECO:0007669"/>
    <property type="project" value="TreeGrafter"/>
</dbReference>
<dbReference type="Pfam" id="PF00533">
    <property type="entry name" value="BRCT"/>
    <property type="match status" value="1"/>
</dbReference>
<dbReference type="SUPFAM" id="SSF52113">
    <property type="entry name" value="BRCT domain"/>
    <property type="match status" value="1"/>
</dbReference>
<keyword evidence="7" id="KW-0234">DNA repair</keyword>
<dbReference type="CDD" id="cd17734">
    <property type="entry name" value="BRCT_Bard1_rpt1"/>
    <property type="match status" value="1"/>
</dbReference>
<feature type="domain" description="BRCT" evidence="9">
    <location>
        <begin position="42"/>
        <end position="105"/>
    </location>
</feature>
<keyword evidence="6" id="KW-0862">Zinc</keyword>
<name>A0AAD8J865_9APIA</name>
<dbReference type="GO" id="GO:0008270">
    <property type="term" value="F:zinc ion binding"/>
    <property type="evidence" value="ECO:0007669"/>
    <property type="project" value="UniProtKB-KW"/>
</dbReference>
<dbReference type="InterPro" id="IPR036420">
    <property type="entry name" value="BRCT_dom_sf"/>
</dbReference>
<dbReference type="GO" id="GO:0004842">
    <property type="term" value="F:ubiquitin-protein transferase activity"/>
    <property type="evidence" value="ECO:0007669"/>
    <property type="project" value="TreeGrafter"/>
</dbReference>
<dbReference type="PANTHER" id="PTHR13763">
    <property type="entry name" value="BREAST CANCER TYPE 1 SUSCEPTIBILITY PROTEIN BRCA1"/>
    <property type="match status" value="1"/>
</dbReference>
<comment type="subcellular location">
    <subcellularLocation>
        <location evidence="1">Nucleus</location>
    </subcellularLocation>
</comment>
<evidence type="ECO:0000256" key="3">
    <source>
        <dbReference type="ARBA" id="ARBA00022737"/>
    </source>
</evidence>
<comment type="caution">
    <text evidence="10">The sequence shown here is derived from an EMBL/GenBank/DDBJ whole genome shotgun (WGS) entry which is preliminary data.</text>
</comment>
<evidence type="ECO:0000256" key="4">
    <source>
        <dbReference type="ARBA" id="ARBA00022763"/>
    </source>
</evidence>
<dbReference type="Gene3D" id="3.40.50.10190">
    <property type="entry name" value="BRCT domain"/>
    <property type="match status" value="1"/>
</dbReference>
<evidence type="ECO:0000256" key="7">
    <source>
        <dbReference type="ARBA" id="ARBA00023204"/>
    </source>
</evidence>
<keyword evidence="4" id="KW-0227">DNA damage</keyword>
<dbReference type="InterPro" id="IPR001357">
    <property type="entry name" value="BRCT_dom"/>
</dbReference>
<dbReference type="GO" id="GO:0045944">
    <property type="term" value="P:positive regulation of transcription by RNA polymerase II"/>
    <property type="evidence" value="ECO:0007669"/>
    <property type="project" value="TreeGrafter"/>
</dbReference>
<evidence type="ECO:0000313" key="11">
    <source>
        <dbReference type="Proteomes" id="UP001237642"/>
    </source>
</evidence>
<evidence type="ECO:0000256" key="1">
    <source>
        <dbReference type="ARBA" id="ARBA00004123"/>
    </source>
</evidence>
<sequence length="114" mass="12879">MVGIMEFPLNPKQSDSWSTSSHGAKTWVFCGSALSSKNLCYLIKFARQCGATVSRFWRPDITHVITATDANGSCRRTMKVLMGILYGRWIISMDWIKSCAEANNIWTKNLMKLP</sequence>
<reference evidence="10" key="1">
    <citation type="submission" date="2023-02" db="EMBL/GenBank/DDBJ databases">
        <title>Genome of toxic invasive species Heracleum sosnowskyi carries increased number of genes despite the absence of recent whole-genome duplications.</title>
        <authorList>
            <person name="Schelkunov M."/>
            <person name="Shtratnikova V."/>
            <person name="Makarenko M."/>
            <person name="Klepikova A."/>
            <person name="Omelchenko D."/>
            <person name="Novikova G."/>
            <person name="Obukhova E."/>
            <person name="Bogdanov V."/>
            <person name="Penin A."/>
            <person name="Logacheva M."/>
        </authorList>
    </citation>
    <scope>NUCLEOTIDE SEQUENCE</scope>
    <source>
        <strain evidence="10">Hsosn_3</strain>
        <tissue evidence="10">Leaf</tissue>
    </source>
</reference>
<dbReference type="SMART" id="SM00292">
    <property type="entry name" value="BRCT"/>
    <property type="match status" value="1"/>
</dbReference>
<dbReference type="InterPro" id="IPR031099">
    <property type="entry name" value="BRCA1-associated"/>
</dbReference>
<evidence type="ECO:0000313" key="10">
    <source>
        <dbReference type="EMBL" id="KAK1397916.1"/>
    </source>
</evidence>
<keyword evidence="5" id="KW-0863">Zinc-finger</keyword>
<evidence type="ECO:0000256" key="5">
    <source>
        <dbReference type="ARBA" id="ARBA00022771"/>
    </source>
</evidence>
<reference evidence="10" key="2">
    <citation type="submission" date="2023-05" db="EMBL/GenBank/DDBJ databases">
        <authorList>
            <person name="Schelkunov M.I."/>
        </authorList>
    </citation>
    <scope>NUCLEOTIDE SEQUENCE</scope>
    <source>
        <strain evidence="10">Hsosn_3</strain>
        <tissue evidence="10">Leaf</tissue>
    </source>
</reference>
<evidence type="ECO:0000256" key="2">
    <source>
        <dbReference type="ARBA" id="ARBA00022723"/>
    </source>
</evidence>
<evidence type="ECO:0000259" key="9">
    <source>
        <dbReference type="PROSITE" id="PS50172"/>
    </source>
</evidence>
<evidence type="ECO:0000256" key="8">
    <source>
        <dbReference type="ARBA" id="ARBA00023242"/>
    </source>
</evidence>